<comment type="caution">
    <text evidence="2">The sequence shown here is derived from an EMBL/GenBank/DDBJ whole genome shotgun (WGS) entry which is preliminary data.</text>
</comment>
<feature type="transmembrane region" description="Helical" evidence="1">
    <location>
        <begin position="42"/>
        <end position="59"/>
    </location>
</feature>
<evidence type="ECO:0008006" key="4">
    <source>
        <dbReference type="Google" id="ProtNLM"/>
    </source>
</evidence>
<gene>
    <name evidence="2" type="ORF">K1X13_11505</name>
</gene>
<organism evidence="2 3">
    <name type="scientific">Nocardioides jiangsuensis</name>
    <dbReference type="NCBI Taxonomy" id="2866161"/>
    <lineage>
        <taxon>Bacteria</taxon>
        <taxon>Bacillati</taxon>
        <taxon>Actinomycetota</taxon>
        <taxon>Actinomycetes</taxon>
        <taxon>Propionibacteriales</taxon>
        <taxon>Nocardioidaceae</taxon>
        <taxon>Nocardioides</taxon>
    </lineage>
</organism>
<feature type="transmembrane region" description="Helical" evidence="1">
    <location>
        <begin position="20"/>
        <end position="37"/>
    </location>
</feature>
<evidence type="ECO:0000313" key="2">
    <source>
        <dbReference type="EMBL" id="MBY9075447.1"/>
    </source>
</evidence>
<keyword evidence="3" id="KW-1185">Reference proteome</keyword>
<dbReference type="RefSeq" id="WP_221025194.1">
    <property type="nucleotide sequence ID" value="NZ_JAIEZQ010000002.1"/>
</dbReference>
<evidence type="ECO:0000313" key="3">
    <source>
        <dbReference type="Proteomes" id="UP000754710"/>
    </source>
</evidence>
<keyword evidence="1" id="KW-0472">Membrane</keyword>
<accession>A0ABS7RLR0</accession>
<keyword evidence="1" id="KW-1133">Transmembrane helix</keyword>
<dbReference type="Proteomes" id="UP000754710">
    <property type="component" value="Unassembled WGS sequence"/>
</dbReference>
<reference evidence="2 3" key="1">
    <citation type="submission" date="2021-08" db="EMBL/GenBank/DDBJ databases">
        <title>Nocardioides bacterium WL0053 sp. nov., isolated from the sediment.</title>
        <authorList>
            <person name="Wang L."/>
            <person name="Zhang D."/>
            <person name="Zhang A."/>
        </authorList>
    </citation>
    <scope>NUCLEOTIDE SEQUENCE [LARGE SCALE GENOMIC DNA]</scope>
    <source>
        <strain evidence="2 3">WL0053</strain>
    </source>
</reference>
<proteinExistence type="predicted"/>
<evidence type="ECO:0000256" key="1">
    <source>
        <dbReference type="SAM" id="Phobius"/>
    </source>
</evidence>
<sequence>MSHSSDFDVPDTSWRSRTAFVAGVWIAGVAGASFFGLRVQPLLGLLVLLAVCATVWLFTDASARSTPTGWRTVDDDPVREPGQDPRLALLHRVVTGHLDARGLDEQLPRHLLALADQRLLAHHGVDRRTDPGHAAELMGPELTALADRPTRLDLPRITHLVDRIESL</sequence>
<protein>
    <recommendedName>
        <fullName evidence="4">DUF4129 domain-containing protein</fullName>
    </recommendedName>
</protein>
<keyword evidence="1" id="KW-0812">Transmembrane</keyword>
<name>A0ABS7RLR0_9ACTN</name>
<dbReference type="EMBL" id="JAIEZQ010000002">
    <property type="protein sequence ID" value="MBY9075447.1"/>
    <property type="molecule type" value="Genomic_DNA"/>
</dbReference>